<dbReference type="InterPro" id="IPR036719">
    <property type="entry name" value="Neuro-gated_channel_TM_sf"/>
</dbReference>
<dbReference type="Pfam" id="PF02140">
    <property type="entry name" value="SUEL_Lectin"/>
    <property type="match status" value="1"/>
</dbReference>
<feature type="domain" description="SUEL-type lectin" evidence="14">
    <location>
        <begin position="1"/>
        <end position="48"/>
    </location>
</feature>
<keyword evidence="8 13" id="KW-0472">Membrane</keyword>
<evidence type="ECO:0000259" key="15">
    <source>
        <dbReference type="PROSITE" id="PS51828"/>
    </source>
</evidence>
<evidence type="ECO:0000256" key="5">
    <source>
        <dbReference type="ARBA" id="ARBA00022723"/>
    </source>
</evidence>
<dbReference type="FunFam" id="2.60.120.200:FF:000012">
    <property type="entry name" value="neuronal pentraxin receptor"/>
    <property type="match status" value="1"/>
</dbReference>
<dbReference type="PANTHER" id="PTHR45713">
    <property type="entry name" value="FTP DOMAIN-CONTAINING PROTEIN"/>
    <property type="match status" value="1"/>
</dbReference>
<evidence type="ECO:0000256" key="2">
    <source>
        <dbReference type="ARBA" id="ARBA00004141"/>
    </source>
</evidence>
<evidence type="ECO:0000256" key="13">
    <source>
        <dbReference type="SAM" id="Phobius"/>
    </source>
</evidence>
<dbReference type="PROSITE" id="PS50228">
    <property type="entry name" value="SUEL_LECTIN"/>
    <property type="match status" value="1"/>
</dbReference>
<evidence type="ECO:0000256" key="6">
    <source>
        <dbReference type="ARBA" id="ARBA00022734"/>
    </source>
</evidence>
<dbReference type="Proteomes" id="UP000001554">
    <property type="component" value="Chromosome 9"/>
</dbReference>
<evidence type="ECO:0000256" key="10">
    <source>
        <dbReference type="ARBA" id="ARBA00023180"/>
    </source>
</evidence>
<dbReference type="Pfam" id="PF02931">
    <property type="entry name" value="Neur_chan_LBD"/>
    <property type="match status" value="1"/>
</dbReference>
<dbReference type="GO" id="GO:0042806">
    <property type="term" value="F:fucose binding"/>
    <property type="evidence" value="ECO:0007669"/>
    <property type="project" value="UniProtKB-ARBA"/>
</dbReference>
<dbReference type="SUPFAM" id="SSF49785">
    <property type="entry name" value="Galactose-binding domain-like"/>
    <property type="match status" value="2"/>
</dbReference>
<comment type="subunit">
    <text evidence="4">Homotrimer.</text>
</comment>
<keyword evidence="9" id="KW-1015">Disulfide bond</keyword>
<evidence type="ECO:0000256" key="9">
    <source>
        <dbReference type="ARBA" id="ARBA00023157"/>
    </source>
</evidence>
<dbReference type="CDD" id="cd19049">
    <property type="entry name" value="LGIC_TM_anion"/>
    <property type="match status" value="1"/>
</dbReference>
<dbReference type="PROSITE" id="PS00236">
    <property type="entry name" value="NEUROTR_ION_CHANNEL"/>
    <property type="match status" value="1"/>
</dbReference>
<protein>
    <submittedName>
        <fullName evidence="17">Uncharacterized protein LOC118422981</fullName>
    </submittedName>
</protein>
<dbReference type="InterPro" id="IPR008979">
    <property type="entry name" value="Galactose-bd-like_sf"/>
</dbReference>
<evidence type="ECO:0000256" key="7">
    <source>
        <dbReference type="ARBA" id="ARBA00022837"/>
    </source>
</evidence>
<name>A0A9J7LQY0_BRAFL</name>
<dbReference type="SMART" id="SM00159">
    <property type="entry name" value="PTX"/>
    <property type="match status" value="1"/>
</dbReference>
<reference evidence="16" key="1">
    <citation type="journal article" date="2020" name="Nat. Ecol. Evol.">
        <title>Deeply conserved synteny resolves early events in vertebrate evolution.</title>
        <authorList>
            <person name="Simakov O."/>
            <person name="Marletaz F."/>
            <person name="Yue J.X."/>
            <person name="O'Connell B."/>
            <person name="Jenkins J."/>
            <person name="Brandt A."/>
            <person name="Calef R."/>
            <person name="Tung C.H."/>
            <person name="Huang T.K."/>
            <person name="Schmutz J."/>
            <person name="Satoh N."/>
            <person name="Yu J.K."/>
            <person name="Putnam N.H."/>
            <person name="Green R.E."/>
            <person name="Rokhsar D.S."/>
        </authorList>
    </citation>
    <scope>NUCLEOTIDE SEQUENCE [LARGE SCALE GENOMIC DNA]</scope>
    <source>
        <strain evidence="16">S238N-H82</strain>
    </source>
</reference>
<evidence type="ECO:0000256" key="1">
    <source>
        <dbReference type="ARBA" id="ARBA00002219"/>
    </source>
</evidence>
<keyword evidence="7" id="KW-0106">Calcium</keyword>
<dbReference type="GeneID" id="118422981"/>
<sequence>MDKGGGDIGEVQSICDNQQSCTLDVTNAVFGDPCDGTSKYLEVLYRCTLSGNNVALNRVTTQSSTYISYNGEVLGAEKAVDGVRGTFIDGGAYACTHTNHEHQPWWKVDLAGTYTVSHVSVLNRGDCCGERLRNFMVRVGPDEDFLQNDQCGETYTDTPTNGQTVTVHCNPPMAGRYVSIQLVGRADVLTLCEVEVYETEVTTPEDTTTSTVVPAEASPEWTTHSTVGYLQEITFPAPRSVSNYAKLEKTMAQDLTSFTLCLQMRTDMSSSSDAGVVSYAVQEGDNELLIYNRAGEGLELYVQGNSVSLGALPVWDGERHAVCATWRSTDGAWLVFVDGVRYASGSRLNVGGKVRSGGTWILAQEQDTVWGGFEPDQAFSGELSQVNLWDRVLTPAEIGTDSCRQHGNVMDWATTDINVFGLATSSEYRCGHNLALNRITTQSSKYIFNGDDLGPEKAVDGLRGTAIYGGANECTQTDAEYQPWWMVDLAGTYTVSHVSVLNRGDCCADRLRNFMVRVGPDEDFLQNAQCGETYANTPTNGQTLMVYCNPHIEGRYVSIQLVGRVEYLSLCEVEVYGAEETSPKDTTTSTVVPTEASTEWTTHSSDPLVPSDGGTMEEYRRWETGEALPESYNAKESPIDMQKGKLLPTSSGVKIDSFGWLSEESMNFNVTATFTVAWTDPRLANLGGRTWIPVPAHVLWLPAVKFGKTVRASWYVVSRSSEGDGISDEDGTMTTWLSPDGQISHSIRRKLSVSCLLDLRNYPFDKQTCRLQLHGFGGIVFRISPVPGGRKPLVLDLTEADSQFVVRETELLGTVASTRQDGVGCTYFRRKCMMGESAELCPYLRFCDPRDPACKTCSEFSGTCTDVPKDCNLTKFGGSPDVYSTIEVRFHFKRRLPYYILQTFIPTTTVVVVSWSSFWIHYSESSARITIGSTTLLMLIRLGSQTMRMPHISYIRAIDIWHIGCLVFALLVTLEFAVVHFLHSNDGEKTKKKQPWNTLARKRSRIEPLQFIEERVSEDETAATKNAKKIEFSTADDNARPADCKSSARAPKVPTMWPVRPPTITACAQSKNHILAGRRKLSSTVYNARKRRSVGPAPTSSAEQSTRQTSTAAGKISARRNNDNEMRSVRPPKKSPKTATKKTHTADQSIVVRRRGRKVSGPETKDRGTPSLSEDRPESAQRRTSIITRPGAGEKPKGTPCSIDIRSRQVFPFCFLLFALTYWLYYAHV</sequence>
<feature type="domain" description="Pentraxin (PTX)" evidence="15">
    <location>
        <begin position="230"/>
        <end position="430"/>
    </location>
</feature>
<comment type="caution">
    <text evidence="11">Lacks conserved residue(s) required for the propagation of feature annotation.</text>
</comment>
<dbReference type="KEGG" id="bfo:118422981"/>
<feature type="transmembrane region" description="Helical" evidence="13">
    <location>
        <begin position="963"/>
        <end position="983"/>
    </location>
</feature>
<gene>
    <name evidence="17" type="primary">LOC118422981</name>
</gene>
<dbReference type="GO" id="GO:0010185">
    <property type="term" value="P:regulation of cellular defense response"/>
    <property type="evidence" value="ECO:0007669"/>
    <property type="project" value="UniProtKB-ARBA"/>
</dbReference>
<evidence type="ECO:0000256" key="11">
    <source>
        <dbReference type="PROSITE-ProRule" id="PRU01172"/>
    </source>
</evidence>
<evidence type="ECO:0000256" key="8">
    <source>
        <dbReference type="ARBA" id="ARBA00023136"/>
    </source>
</evidence>
<evidence type="ECO:0000313" key="17">
    <source>
        <dbReference type="RefSeq" id="XP_035686769.1"/>
    </source>
</evidence>
<evidence type="ECO:0000313" key="16">
    <source>
        <dbReference type="Proteomes" id="UP000001554"/>
    </source>
</evidence>
<dbReference type="Gene3D" id="1.20.58.390">
    <property type="entry name" value="Neurotransmitter-gated ion-channel transmembrane domain"/>
    <property type="match status" value="1"/>
</dbReference>
<accession>A0A9J7LQY0</accession>
<feature type="transmembrane region" description="Helical" evidence="13">
    <location>
        <begin position="898"/>
        <end position="920"/>
    </location>
</feature>
<dbReference type="Gene3D" id="2.60.120.200">
    <property type="match status" value="1"/>
</dbReference>
<dbReference type="OrthoDB" id="10061346at2759"/>
<comment type="function">
    <text evidence="1">Acts as a defensive agent. Recognizes blood group fucosylated oligosaccharides including A, B, H and Lewis B-type antigens. Does not recognize Lewis A antigen and has low affinity for monovalent haptens.</text>
</comment>
<feature type="region of interest" description="Disordered" evidence="12">
    <location>
        <begin position="582"/>
        <end position="614"/>
    </location>
</feature>
<feature type="compositionally biased region" description="Basic and acidic residues" evidence="12">
    <location>
        <begin position="1163"/>
        <end position="1181"/>
    </location>
</feature>
<dbReference type="InterPro" id="IPR051941">
    <property type="entry name" value="BG_Antigen-Binding_Lectin"/>
</dbReference>
<keyword evidence="5" id="KW-0479">Metal-binding</keyword>
<evidence type="ECO:0000256" key="12">
    <source>
        <dbReference type="SAM" id="MobiDB-lite"/>
    </source>
</evidence>
<dbReference type="GO" id="GO:0016020">
    <property type="term" value="C:membrane"/>
    <property type="evidence" value="ECO:0007669"/>
    <property type="project" value="UniProtKB-SubCell"/>
</dbReference>
<dbReference type="AlphaFoldDB" id="A0A9J7LQY0"/>
<dbReference type="InterPro" id="IPR006202">
    <property type="entry name" value="Neur_chan_lig-bd"/>
</dbReference>
<dbReference type="InterPro" id="IPR006029">
    <property type="entry name" value="Neurotrans-gated_channel_TM"/>
</dbReference>
<organism evidence="16 17">
    <name type="scientific">Branchiostoma floridae</name>
    <name type="common">Florida lancelet</name>
    <name type="synonym">Amphioxus</name>
    <dbReference type="NCBI Taxonomy" id="7739"/>
    <lineage>
        <taxon>Eukaryota</taxon>
        <taxon>Metazoa</taxon>
        <taxon>Chordata</taxon>
        <taxon>Cephalochordata</taxon>
        <taxon>Leptocardii</taxon>
        <taxon>Amphioxiformes</taxon>
        <taxon>Branchiostomatidae</taxon>
        <taxon>Branchiostoma</taxon>
    </lineage>
</organism>
<dbReference type="PROSITE" id="PS51828">
    <property type="entry name" value="PTX_2"/>
    <property type="match status" value="1"/>
</dbReference>
<feature type="transmembrane region" description="Helical" evidence="13">
    <location>
        <begin position="1210"/>
        <end position="1227"/>
    </location>
</feature>
<dbReference type="SUPFAM" id="SSF63712">
    <property type="entry name" value="Nicotinic receptor ligand binding domain-like"/>
    <property type="match status" value="1"/>
</dbReference>
<feature type="compositionally biased region" description="Basic residues" evidence="12">
    <location>
        <begin position="1130"/>
        <end position="1143"/>
    </location>
</feature>
<dbReference type="Pfam" id="PF02932">
    <property type="entry name" value="Neur_chan_memb"/>
    <property type="match status" value="1"/>
</dbReference>
<dbReference type="SUPFAM" id="SSF90112">
    <property type="entry name" value="Neurotransmitter-gated ion-channel transmembrane pore"/>
    <property type="match status" value="1"/>
</dbReference>
<dbReference type="InterPro" id="IPR006585">
    <property type="entry name" value="FTP1"/>
</dbReference>
<keyword evidence="10" id="KW-0325">Glycoprotein</keyword>
<dbReference type="InterPro" id="IPR001759">
    <property type="entry name" value="PTX_dom"/>
</dbReference>
<dbReference type="PRINTS" id="PR00895">
    <property type="entry name" value="PENTAXIN"/>
</dbReference>
<dbReference type="InterPro" id="IPR043159">
    <property type="entry name" value="Lectin_gal-bd_sf"/>
</dbReference>
<dbReference type="PANTHER" id="PTHR45713:SF15">
    <property type="entry name" value="F5_8 TYPE C DOMAIN-CONTAINING PROTEIN"/>
    <property type="match status" value="1"/>
</dbReference>
<dbReference type="SUPFAM" id="SSF49899">
    <property type="entry name" value="Concanavalin A-like lectins/glucanases"/>
    <property type="match status" value="1"/>
</dbReference>
<dbReference type="Gene3D" id="2.70.170.10">
    <property type="entry name" value="Neurotransmitter-gated ion-channel ligand-binding domain"/>
    <property type="match status" value="1"/>
</dbReference>
<keyword evidence="13" id="KW-1133">Transmembrane helix</keyword>
<dbReference type="InterPro" id="IPR018000">
    <property type="entry name" value="Neurotransmitter_ion_chnl_CS"/>
</dbReference>
<dbReference type="RefSeq" id="XP_035686769.1">
    <property type="nucleotide sequence ID" value="XM_035830876.1"/>
</dbReference>
<reference evidence="17" key="2">
    <citation type="submission" date="2025-08" db="UniProtKB">
        <authorList>
            <consortium name="RefSeq"/>
        </authorList>
    </citation>
    <scope>IDENTIFICATION</scope>
    <source>
        <strain evidence="17">S238N-H82</strain>
        <tissue evidence="17">Testes</tissue>
    </source>
</reference>
<feature type="compositionally biased region" description="Polar residues" evidence="12">
    <location>
        <begin position="584"/>
        <end position="605"/>
    </location>
</feature>
<evidence type="ECO:0000259" key="14">
    <source>
        <dbReference type="PROSITE" id="PS50228"/>
    </source>
</evidence>
<dbReference type="Gene3D" id="2.60.120.740">
    <property type="match status" value="1"/>
</dbReference>
<feature type="compositionally biased region" description="Polar residues" evidence="12">
    <location>
        <begin position="1098"/>
        <end position="1112"/>
    </location>
</feature>
<evidence type="ECO:0000256" key="4">
    <source>
        <dbReference type="ARBA" id="ARBA00011233"/>
    </source>
</evidence>
<dbReference type="GO" id="GO:0046872">
    <property type="term" value="F:metal ion binding"/>
    <property type="evidence" value="ECO:0007669"/>
    <property type="project" value="UniProtKB-KW"/>
</dbReference>
<dbReference type="InterPro" id="IPR038050">
    <property type="entry name" value="Neuro_actylchol_rec"/>
</dbReference>
<dbReference type="Gene3D" id="2.60.120.260">
    <property type="entry name" value="Galactose-binding domain-like"/>
    <property type="match status" value="2"/>
</dbReference>
<keyword evidence="13" id="KW-0812">Transmembrane</keyword>
<keyword evidence="6" id="KW-0430">Lectin</keyword>
<dbReference type="InterPro" id="IPR036734">
    <property type="entry name" value="Neur_chan_lig-bd_sf"/>
</dbReference>
<dbReference type="Pfam" id="PF00354">
    <property type="entry name" value="Pentaxin"/>
    <property type="match status" value="1"/>
</dbReference>
<keyword evidence="16" id="KW-1185">Reference proteome</keyword>
<feature type="transmembrane region" description="Helical" evidence="13">
    <location>
        <begin position="926"/>
        <end position="943"/>
    </location>
</feature>
<evidence type="ECO:0000256" key="3">
    <source>
        <dbReference type="ARBA" id="ARBA00010147"/>
    </source>
</evidence>
<feature type="region of interest" description="Disordered" evidence="12">
    <location>
        <begin position="1078"/>
        <end position="1199"/>
    </location>
</feature>
<comment type="similarity">
    <text evidence="3">Belongs to the fucolectin family.</text>
</comment>
<dbReference type="SMART" id="SM00607">
    <property type="entry name" value="FTP"/>
    <property type="match status" value="2"/>
</dbReference>
<dbReference type="InterPro" id="IPR000922">
    <property type="entry name" value="Lectin_gal-bd_dom"/>
</dbReference>
<dbReference type="InterPro" id="IPR013320">
    <property type="entry name" value="ConA-like_dom_sf"/>
</dbReference>
<dbReference type="Pfam" id="PF22633">
    <property type="entry name" value="F5_F8_type_C_2"/>
    <property type="match status" value="2"/>
</dbReference>
<proteinExistence type="inferred from homology"/>
<feature type="region of interest" description="Disordered" evidence="12">
    <location>
        <begin position="1017"/>
        <end position="1057"/>
    </location>
</feature>
<dbReference type="GO" id="GO:0005230">
    <property type="term" value="F:extracellular ligand-gated monoatomic ion channel activity"/>
    <property type="evidence" value="ECO:0007669"/>
    <property type="project" value="InterPro"/>
</dbReference>
<comment type="subcellular location">
    <subcellularLocation>
        <location evidence="2">Membrane</location>
        <topology evidence="2">Multi-pass membrane protein</topology>
    </subcellularLocation>
</comment>
<dbReference type="GO" id="GO:0001868">
    <property type="term" value="P:regulation of complement activation, lectin pathway"/>
    <property type="evidence" value="ECO:0007669"/>
    <property type="project" value="UniProtKB-ARBA"/>
</dbReference>